<dbReference type="EMBL" id="CM042012">
    <property type="protein sequence ID" value="KAI3749814.1"/>
    <property type="molecule type" value="Genomic_DNA"/>
</dbReference>
<comment type="caution">
    <text evidence="1">The sequence shown here is derived from an EMBL/GenBank/DDBJ whole genome shotgun (WGS) entry which is preliminary data.</text>
</comment>
<reference evidence="1 2" key="2">
    <citation type="journal article" date="2022" name="Mol. Ecol. Resour.">
        <title>The genomes of chicory, endive, great burdock and yacon provide insights into Asteraceae paleo-polyploidization history and plant inulin production.</title>
        <authorList>
            <person name="Fan W."/>
            <person name="Wang S."/>
            <person name="Wang H."/>
            <person name="Wang A."/>
            <person name="Jiang F."/>
            <person name="Liu H."/>
            <person name="Zhao H."/>
            <person name="Xu D."/>
            <person name="Zhang Y."/>
        </authorList>
    </citation>
    <scope>NUCLEOTIDE SEQUENCE [LARGE SCALE GENOMIC DNA]</scope>
    <source>
        <strain evidence="2">cv. Punajuju</strain>
        <tissue evidence="1">Leaves</tissue>
    </source>
</reference>
<dbReference type="Proteomes" id="UP001055811">
    <property type="component" value="Linkage Group LG04"/>
</dbReference>
<gene>
    <name evidence="1" type="ORF">L2E82_20430</name>
</gene>
<keyword evidence="2" id="KW-1185">Reference proteome</keyword>
<accession>A0ACB9DSX1</accession>
<organism evidence="1 2">
    <name type="scientific">Cichorium intybus</name>
    <name type="common">Chicory</name>
    <dbReference type="NCBI Taxonomy" id="13427"/>
    <lineage>
        <taxon>Eukaryota</taxon>
        <taxon>Viridiplantae</taxon>
        <taxon>Streptophyta</taxon>
        <taxon>Embryophyta</taxon>
        <taxon>Tracheophyta</taxon>
        <taxon>Spermatophyta</taxon>
        <taxon>Magnoliopsida</taxon>
        <taxon>eudicotyledons</taxon>
        <taxon>Gunneridae</taxon>
        <taxon>Pentapetalae</taxon>
        <taxon>asterids</taxon>
        <taxon>campanulids</taxon>
        <taxon>Asterales</taxon>
        <taxon>Asteraceae</taxon>
        <taxon>Cichorioideae</taxon>
        <taxon>Cichorieae</taxon>
        <taxon>Cichoriinae</taxon>
        <taxon>Cichorium</taxon>
    </lineage>
</organism>
<evidence type="ECO:0000313" key="2">
    <source>
        <dbReference type="Proteomes" id="UP001055811"/>
    </source>
</evidence>
<sequence>MAQNQSTVSPPLAEPLANPDPDSIAVDKWVAGEDPILQVLNCVYPTLDSEEKRNDVIEYMQKLIRSSVGVEVFPYGSVPLKTYLPDGDIDFTAIGTPETGNTLPRDILELLQAEEQFGNNEFEVKDVTFIDAEVKLVKCIVSGIVIDISFNQLGGLCTLCFLEQIDRHIGNDHIFKRSIILIKTWCYYESRILGACYALISTYALEVLVLYIFHVFGASLTSPLMALYRFLDYYGKFDWDNYCISLDGPVNKTSLPNIVVENPVNRKNGALISEEFMKKCVDMFTVRPKGSETNVPPFLWKHLNIIDPLKETNNLGRSVHIGNFFRIMYAFRYGARTLGKVLELPNEDIGDGIKNFFVNTLKRHQSRYNIPDVPLTFDTLSLSSSNKDVYEDDVDSKLSNDSDFDDYISGMDDISNVGSGEASDLSAFQELSIGTTDEVADEGGDHDDDDDVSDDFFEVKNQDVMSGGFGETESLNPFAGLTGDYESSVRSLLYGQCYLGYALNGALVEANPAPFSGQGGVPREVAVFVPSAWFHHSPPSAPVNQNVVITRYEPYVNGQTTTQVVQHFQLEARNMARGTAPYIPVTNYSTGGGIGRGSGPPLPHRQQDRGHGRPGPLRQGYSQRKLVFGTLGSLLATGSSSGSGSGSQGSSSNVSCGFSQGSVQVDNGYLKNEDEFPPLAA</sequence>
<reference evidence="2" key="1">
    <citation type="journal article" date="2022" name="Mol. Ecol. Resour.">
        <title>The genomes of chicory, endive, great burdock and yacon provide insights into Asteraceae palaeo-polyploidization history and plant inulin production.</title>
        <authorList>
            <person name="Fan W."/>
            <person name="Wang S."/>
            <person name="Wang H."/>
            <person name="Wang A."/>
            <person name="Jiang F."/>
            <person name="Liu H."/>
            <person name="Zhao H."/>
            <person name="Xu D."/>
            <person name="Zhang Y."/>
        </authorList>
    </citation>
    <scope>NUCLEOTIDE SEQUENCE [LARGE SCALE GENOMIC DNA]</scope>
    <source>
        <strain evidence="2">cv. Punajuju</strain>
    </source>
</reference>
<name>A0ACB9DSX1_CICIN</name>
<protein>
    <submittedName>
        <fullName evidence="1">Uncharacterized protein</fullName>
    </submittedName>
</protein>
<evidence type="ECO:0000313" key="1">
    <source>
        <dbReference type="EMBL" id="KAI3749814.1"/>
    </source>
</evidence>
<proteinExistence type="predicted"/>